<dbReference type="STRING" id="13690.AX777_22555"/>
<dbReference type="Proteomes" id="UP000028534">
    <property type="component" value="Unassembled WGS sequence"/>
</dbReference>
<dbReference type="Proteomes" id="UP000037029">
    <property type="component" value="Chromosome"/>
</dbReference>
<reference evidence="3 5" key="1">
    <citation type="submission" date="2014-03" db="EMBL/GenBank/DDBJ databases">
        <title>Genome sequence of Sphingobium yanoikuyae B1.</title>
        <authorList>
            <person name="Gan H.M."/>
            <person name="Gan H.Y."/>
            <person name="Savka M.A."/>
        </authorList>
    </citation>
    <scope>NUCLEOTIDE SEQUENCE [LARGE SCALE GENOMIC DNA]</scope>
    <source>
        <strain evidence="3 5">B1</strain>
    </source>
</reference>
<dbReference type="InterPro" id="IPR037523">
    <property type="entry name" value="VOC_core"/>
</dbReference>
<sequence length="127" mass="13528">MISMARFGTRDLDGAKRFYDGIAGLLGAVRAYDRPDLIAYKTAEGGMLLIGIPFEGDATPGNGNQVGIQADSRAQVDAVHARALELGGKCEGKPGIRGDDPNGFYGAYFRDLDGNKMTIFRFGPPDA</sequence>
<proteinExistence type="predicted"/>
<protein>
    <submittedName>
        <fullName evidence="2">Glyoxalase</fullName>
    </submittedName>
    <submittedName>
        <fullName evidence="3">Putative lactoylglutathione lyase</fullName>
    </submittedName>
    <submittedName>
        <fullName evidence="4">VOC family protein</fullName>
    </submittedName>
</protein>
<dbReference type="EMBL" id="CP020925">
    <property type="protein sequence ID" value="ATP17776.1"/>
    <property type="molecule type" value="Genomic_DNA"/>
</dbReference>
<feature type="domain" description="VOC" evidence="1">
    <location>
        <begin position="1"/>
        <end position="122"/>
    </location>
</feature>
<dbReference type="PATRIC" id="fig|13690.10.peg.1896"/>
<name>A0A084EP45_SPHYA</name>
<dbReference type="PROSITE" id="PS51819">
    <property type="entry name" value="VOC"/>
    <property type="match status" value="1"/>
</dbReference>
<dbReference type="EMBL" id="CP053021">
    <property type="protein sequence ID" value="QJR04343.1"/>
    <property type="molecule type" value="Genomic_DNA"/>
</dbReference>
<dbReference type="SUPFAM" id="SSF54593">
    <property type="entry name" value="Glyoxalase/Bleomycin resistance protein/Dihydroxybiphenyl dioxygenase"/>
    <property type="match status" value="1"/>
</dbReference>
<dbReference type="Proteomes" id="UP000502611">
    <property type="component" value="Chromosome"/>
</dbReference>
<evidence type="ECO:0000313" key="6">
    <source>
        <dbReference type="Proteomes" id="UP000037029"/>
    </source>
</evidence>
<dbReference type="AlphaFoldDB" id="A0A084EP45"/>
<gene>
    <name evidence="2" type="ORF">BV87_04835</name>
    <name evidence="3" type="ORF">CP98_01842</name>
    <name evidence="4" type="ORF">HH800_20360</name>
</gene>
<dbReference type="PANTHER" id="PTHR35006:SF1">
    <property type="entry name" value="BLL2941 PROTEIN"/>
    <property type="match status" value="1"/>
</dbReference>
<evidence type="ECO:0000313" key="2">
    <source>
        <dbReference type="EMBL" id="ATP17776.1"/>
    </source>
</evidence>
<dbReference type="EMBL" id="JGVR01000008">
    <property type="protein sequence ID" value="KEZ19737.1"/>
    <property type="molecule type" value="Genomic_DNA"/>
</dbReference>
<dbReference type="RefSeq" id="WP_037518825.1">
    <property type="nucleotide sequence ID" value="NZ_CP020925.1"/>
</dbReference>
<accession>A0A084EP45</accession>
<dbReference type="eggNOG" id="COG0346">
    <property type="taxonomic scope" value="Bacteria"/>
</dbReference>
<dbReference type="Gene3D" id="3.10.180.10">
    <property type="entry name" value="2,3-Dihydroxybiphenyl 1,2-Dioxygenase, domain 1"/>
    <property type="match status" value="1"/>
</dbReference>
<dbReference type="CDD" id="cd07262">
    <property type="entry name" value="VOC_like"/>
    <property type="match status" value="1"/>
</dbReference>
<reference evidence="2 6" key="2">
    <citation type="submission" date="2017-04" db="EMBL/GenBank/DDBJ databases">
        <title>Characterization, genome and methylation analysis of a phthalic acid esters degrading strain Sphingobium yanoikuyae SHJ.</title>
        <authorList>
            <person name="Feng L."/>
        </authorList>
    </citation>
    <scope>NUCLEOTIDE SEQUENCE [LARGE SCALE GENOMIC DNA]</scope>
    <source>
        <strain evidence="2 6">SHJ</strain>
    </source>
</reference>
<dbReference type="PANTHER" id="PTHR35006">
    <property type="entry name" value="GLYOXALASE FAMILY PROTEIN (AFU_ORTHOLOGUE AFUA_5G14830)"/>
    <property type="match status" value="1"/>
</dbReference>
<dbReference type="GO" id="GO:0016829">
    <property type="term" value="F:lyase activity"/>
    <property type="evidence" value="ECO:0007669"/>
    <property type="project" value="UniProtKB-KW"/>
</dbReference>
<evidence type="ECO:0000313" key="3">
    <source>
        <dbReference type="EMBL" id="KEZ19737.1"/>
    </source>
</evidence>
<organism evidence="3 5">
    <name type="scientific">Sphingobium yanoikuyae</name>
    <name type="common">Sphingomonas yanoikuyae</name>
    <dbReference type="NCBI Taxonomy" id="13690"/>
    <lineage>
        <taxon>Bacteria</taxon>
        <taxon>Pseudomonadati</taxon>
        <taxon>Pseudomonadota</taxon>
        <taxon>Alphaproteobacteria</taxon>
        <taxon>Sphingomonadales</taxon>
        <taxon>Sphingomonadaceae</taxon>
        <taxon>Sphingobium</taxon>
    </lineage>
</organism>
<dbReference type="Pfam" id="PF00903">
    <property type="entry name" value="Glyoxalase"/>
    <property type="match status" value="1"/>
</dbReference>
<evidence type="ECO:0000313" key="7">
    <source>
        <dbReference type="Proteomes" id="UP000502611"/>
    </source>
</evidence>
<evidence type="ECO:0000313" key="5">
    <source>
        <dbReference type="Proteomes" id="UP000028534"/>
    </source>
</evidence>
<dbReference type="InterPro" id="IPR004360">
    <property type="entry name" value="Glyas_Fos-R_dOase_dom"/>
</dbReference>
<evidence type="ECO:0000259" key="1">
    <source>
        <dbReference type="PROSITE" id="PS51819"/>
    </source>
</evidence>
<evidence type="ECO:0000313" key="4">
    <source>
        <dbReference type="EMBL" id="QJR04343.1"/>
    </source>
</evidence>
<reference evidence="4 7" key="3">
    <citation type="submission" date="2020-04" db="EMBL/GenBank/DDBJ databases">
        <title>The Whole Genome Analysis of High salt-tolerant Sphingobium yanoikuyae YC-XJ2 with Aryl organophosphorus flame retardants (aryl-OPFRs)-degrading capacity and characteristics of Related phosphotriesterase.</title>
        <authorList>
            <person name="Li X."/>
        </authorList>
    </citation>
    <scope>NUCLEOTIDE SEQUENCE [LARGE SCALE GENOMIC DNA]</scope>
    <source>
        <strain evidence="4 7">YC-XJ2</strain>
    </source>
</reference>
<dbReference type="InterPro" id="IPR029068">
    <property type="entry name" value="Glyas_Bleomycin-R_OHBP_Dase"/>
</dbReference>
<keyword evidence="3" id="KW-0456">Lyase</keyword>